<feature type="active site" description="Proton donor" evidence="7">
    <location>
        <position position="237"/>
    </location>
</feature>
<evidence type="ECO:0000256" key="1">
    <source>
        <dbReference type="ARBA" id="ARBA00022598"/>
    </source>
</evidence>
<evidence type="ECO:0000313" key="9">
    <source>
        <dbReference type="Proteomes" id="UP001168528"/>
    </source>
</evidence>
<dbReference type="Gene3D" id="3.90.170.10">
    <property type="entry name" value="Adenylosuccinate Synthetase, subunit A, domain 3"/>
    <property type="match status" value="1"/>
</dbReference>
<feature type="binding site" description="in other chain" evidence="7">
    <location>
        <position position="462"/>
    </location>
    <ligand>
        <name>IMP</name>
        <dbReference type="ChEBI" id="CHEBI:58053"/>
        <note>ligand shared between dimeric partners</note>
    </ligand>
</feature>
<keyword evidence="5 7" id="KW-0460">Magnesium</keyword>
<dbReference type="Proteomes" id="UP001168528">
    <property type="component" value="Unassembled WGS sequence"/>
</dbReference>
<protein>
    <recommendedName>
        <fullName evidence="7">Adenylosuccinate synthetase</fullName>
        <shortName evidence="7">AMPSase</shortName>
        <shortName evidence="7">AdSS</shortName>
        <ecNumber evidence="7">6.3.4.4</ecNumber>
    </recommendedName>
    <alternativeName>
        <fullName evidence="7">IMP--aspartate ligase</fullName>
    </alternativeName>
</protein>
<feature type="binding site" evidence="7">
    <location>
        <begin position="490"/>
        <end position="492"/>
    </location>
    <ligand>
        <name>GTP</name>
        <dbReference type="ChEBI" id="CHEBI:37565"/>
    </ligand>
</feature>
<dbReference type="GO" id="GO:0004019">
    <property type="term" value="F:adenylosuccinate synthase activity"/>
    <property type="evidence" value="ECO:0007669"/>
    <property type="project" value="UniProtKB-EC"/>
</dbReference>
<feature type="binding site" evidence="7">
    <location>
        <begin position="236"/>
        <end position="238"/>
    </location>
    <ligand>
        <name>GTP</name>
        <dbReference type="ChEBI" id="CHEBI:37565"/>
    </ligand>
</feature>
<feature type="binding site" description="in other chain" evidence="7">
    <location>
        <position position="389"/>
    </location>
    <ligand>
        <name>IMP</name>
        <dbReference type="ChEBI" id="CHEBI:58053"/>
        <note>ligand shared between dimeric partners</note>
    </ligand>
</feature>
<evidence type="ECO:0000256" key="2">
    <source>
        <dbReference type="ARBA" id="ARBA00022723"/>
    </source>
</evidence>
<dbReference type="InterPro" id="IPR042111">
    <property type="entry name" value="Adenylosuccinate_synth_dom3"/>
</dbReference>
<dbReference type="EC" id="6.3.4.4" evidence="7"/>
<feature type="binding site" description="in other chain" evidence="7">
    <location>
        <position position="317"/>
    </location>
    <ligand>
        <name>IMP</name>
        <dbReference type="ChEBI" id="CHEBI:58053"/>
        <note>ligand shared between dimeric partners</note>
    </ligand>
</feature>
<comment type="pathway">
    <text evidence="7">Purine metabolism; AMP biosynthesis via de novo pathway; AMP from IMP: step 1/2.</text>
</comment>
<keyword evidence="6 7" id="KW-0342">GTP-binding</keyword>
<feature type="binding site" evidence="7">
    <location>
        <begin position="458"/>
        <end position="464"/>
    </location>
    <ligand>
        <name>substrate</name>
    </ligand>
</feature>
<sequence>MGDKKVILVLSGEICTGKSTLTAMLENRFGFKHCKTKEGLYYFAQKHLNGKLPDRSFLQQYGEKLDREGGGKWVLDYFQHQFASDFSSNDLYVVDSVRILGQIQYMREAYSYFVYHIHLEASVQTLEKRFSQRGEDIDLPPDKQLEKYSQYKSDPTEAQVNSLREEADLIIDTDKCNAEDVFIRVASFFRLLPSTHNNLVDVIIGGQFGSEGKGQIAAHISPEYDCLMRVGGPNAGHTVFQKPNNHVFHLLPSGSYRAPNAKILIGPGAVLNLTKMLDEIQSFEIEKGRLIIDANANIITPKDIELEEKVKEKIGSTAQGVGAATASNIIARLMGEDSHKAKHCNALKHFIGDTAAELEKLYSQNKKILLEGTQGSGLSLHHGPYPYVTSRDTSVSGCLSEAGISPRRIRKIIMVTRTYPIRVGGNSGGFGSIEIDMGEIAKRSGKNEANLLAKEITTTTKRPRRIAEFSWALFRKACELNSPTDIALTFTDYISVVNEQARRYENLTEETRRFIEEIERCSGVKVSLIGTKFDFRAVIDRRNWI</sequence>
<dbReference type="Pfam" id="PF00709">
    <property type="entry name" value="Adenylsucc_synt"/>
    <property type="match status" value="2"/>
</dbReference>
<gene>
    <name evidence="7" type="primary">purA</name>
    <name evidence="8" type="ORF">Q0590_24755</name>
</gene>
<keyword evidence="9" id="KW-1185">Reference proteome</keyword>
<reference evidence="8" key="1">
    <citation type="submission" date="2023-07" db="EMBL/GenBank/DDBJ databases">
        <title>The genome sequence of Rhodocytophaga aerolata KACC 12507.</title>
        <authorList>
            <person name="Zhang X."/>
        </authorList>
    </citation>
    <scope>NUCLEOTIDE SEQUENCE</scope>
    <source>
        <strain evidence="8">KACC 12507</strain>
    </source>
</reference>
<comment type="caution">
    <text evidence="7">Lacks conserved residue(s) required for the propagation of feature annotation.</text>
</comment>
<dbReference type="EMBL" id="JAUKPO010000020">
    <property type="protein sequence ID" value="MDO1449510.1"/>
    <property type="molecule type" value="Genomic_DNA"/>
</dbReference>
<keyword evidence="1 7" id="KW-0436">Ligase</keyword>
<feature type="binding site" evidence="7">
    <location>
        <position position="236"/>
    </location>
    <ligand>
        <name>Mg(2+)</name>
        <dbReference type="ChEBI" id="CHEBI:18420"/>
    </ligand>
</feature>
<comment type="similarity">
    <text evidence="7">Belongs to the adenylosuccinate synthetase family.</text>
</comment>
<dbReference type="Gene3D" id="3.40.440.10">
    <property type="entry name" value="Adenylosuccinate Synthetase, subunit A, domain 1"/>
    <property type="match status" value="2"/>
</dbReference>
<dbReference type="InterPro" id="IPR042109">
    <property type="entry name" value="Adenylosuccinate_synth_dom1"/>
</dbReference>
<dbReference type="PANTHER" id="PTHR11846">
    <property type="entry name" value="ADENYLOSUCCINATE SYNTHETASE"/>
    <property type="match status" value="1"/>
</dbReference>
<feature type="binding site" description="in other chain" evidence="7">
    <location>
        <begin position="234"/>
        <end position="237"/>
    </location>
    <ligand>
        <name>IMP</name>
        <dbReference type="ChEBI" id="CHEBI:58053"/>
        <note>ligand shared between dimeric partners</note>
    </ligand>
</feature>
<dbReference type="InterPro" id="IPR001114">
    <property type="entry name" value="Adenylosuccinate_synthetase"/>
</dbReference>
<dbReference type="InterPro" id="IPR042110">
    <property type="entry name" value="Adenylosuccinate_synth_dom2"/>
</dbReference>
<keyword evidence="3 7" id="KW-0547">Nucleotide-binding</keyword>
<comment type="subunit">
    <text evidence="7">Homodimer.</text>
</comment>
<evidence type="ECO:0000256" key="3">
    <source>
        <dbReference type="ARBA" id="ARBA00022741"/>
    </source>
</evidence>
<evidence type="ECO:0000256" key="5">
    <source>
        <dbReference type="ARBA" id="ARBA00022842"/>
    </source>
</evidence>
<keyword evidence="2 7" id="KW-0479">Metal-binding</keyword>
<dbReference type="RefSeq" id="WP_302040314.1">
    <property type="nucleotide sequence ID" value="NZ_JAUKPO010000020.1"/>
</dbReference>
<evidence type="ECO:0000256" key="6">
    <source>
        <dbReference type="ARBA" id="ARBA00023134"/>
    </source>
</evidence>
<dbReference type="Gene3D" id="1.10.300.10">
    <property type="entry name" value="Adenylosuccinate Synthetase, subunit A, domain 2"/>
    <property type="match status" value="1"/>
</dbReference>
<comment type="subcellular location">
    <subcellularLocation>
        <location evidence="7">Cytoplasm</location>
    </subcellularLocation>
</comment>
<evidence type="ECO:0000256" key="7">
    <source>
        <dbReference type="HAMAP-Rule" id="MF_00011"/>
    </source>
</evidence>
<feature type="binding site" description="in other chain" evidence="7">
    <location>
        <position position="374"/>
    </location>
    <ligand>
        <name>IMP</name>
        <dbReference type="ChEBI" id="CHEBI:58053"/>
        <note>ligand shared between dimeric partners</note>
    </ligand>
</feature>
<dbReference type="Gene3D" id="3.40.50.300">
    <property type="entry name" value="P-loop containing nucleotide triphosphate hydrolases"/>
    <property type="match status" value="1"/>
</dbReference>
<comment type="caution">
    <text evidence="8">The sequence shown here is derived from an EMBL/GenBank/DDBJ whole genome shotgun (WGS) entry which is preliminary data.</text>
</comment>
<keyword evidence="7" id="KW-0963">Cytoplasm</keyword>
<dbReference type="SMART" id="SM00788">
    <property type="entry name" value="Adenylsucc_synt"/>
    <property type="match status" value="1"/>
</dbReference>
<keyword evidence="4 7" id="KW-0658">Purine biosynthesis</keyword>
<organism evidence="8 9">
    <name type="scientific">Rhodocytophaga aerolata</name>
    <dbReference type="NCBI Taxonomy" id="455078"/>
    <lineage>
        <taxon>Bacteria</taxon>
        <taxon>Pseudomonadati</taxon>
        <taxon>Bacteroidota</taxon>
        <taxon>Cytophagia</taxon>
        <taxon>Cytophagales</taxon>
        <taxon>Rhodocytophagaceae</taxon>
        <taxon>Rhodocytophaga</taxon>
    </lineage>
</organism>
<evidence type="ECO:0000256" key="4">
    <source>
        <dbReference type="ARBA" id="ARBA00022755"/>
    </source>
</evidence>
<comment type="function">
    <text evidence="7">Plays an important role in the de novo pathway of purine nucleotide biosynthesis. Catalyzes the first committed step in the biosynthesis of AMP from IMP.</text>
</comment>
<comment type="cofactor">
    <cofactor evidence="7">
        <name>Mg(2+)</name>
        <dbReference type="ChEBI" id="CHEBI:18420"/>
    </cofactor>
    <text evidence="7">Binds 1 Mg(2+) ion per subunit.</text>
</comment>
<name>A0ABT8RBM1_9BACT</name>
<comment type="catalytic activity">
    <reaction evidence="7">
        <text>IMP + L-aspartate + GTP = N(6)-(1,2-dicarboxyethyl)-AMP + GDP + phosphate + 2 H(+)</text>
        <dbReference type="Rhea" id="RHEA:15753"/>
        <dbReference type="ChEBI" id="CHEBI:15378"/>
        <dbReference type="ChEBI" id="CHEBI:29991"/>
        <dbReference type="ChEBI" id="CHEBI:37565"/>
        <dbReference type="ChEBI" id="CHEBI:43474"/>
        <dbReference type="ChEBI" id="CHEBI:57567"/>
        <dbReference type="ChEBI" id="CHEBI:58053"/>
        <dbReference type="ChEBI" id="CHEBI:58189"/>
        <dbReference type="EC" id="6.3.4.4"/>
    </reaction>
</comment>
<dbReference type="InterPro" id="IPR027417">
    <property type="entry name" value="P-loop_NTPase"/>
</dbReference>
<evidence type="ECO:0000313" key="8">
    <source>
        <dbReference type="EMBL" id="MDO1449510.1"/>
    </source>
</evidence>
<dbReference type="SUPFAM" id="SSF52540">
    <property type="entry name" value="P-loop containing nucleoside triphosphate hydrolases"/>
    <property type="match status" value="2"/>
</dbReference>
<proteinExistence type="inferred from homology"/>
<dbReference type="HAMAP" id="MF_00011">
    <property type="entry name" value="Adenylosucc_synth"/>
    <property type="match status" value="1"/>
</dbReference>
<feature type="binding site" evidence="7">
    <location>
        <position position="464"/>
    </location>
    <ligand>
        <name>GTP</name>
        <dbReference type="ChEBI" id="CHEBI:37565"/>
    </ligand>
</feature>
<dbReference type="PANTHER" id="PTHR11846:SF0">
    <property type="entry name" value="ADENYLOSUCCINATE SYNTHETASE"/>
    <property type="match status" value="1"/>
</dbReference>
<accession>A0ABT8RBM1</accession>